<feature type="domain" description="VWFA" evidence="3">
    <location>
        <begin position="437"/>
        <end position="615"/>
    </location>
</feature>
<evidence type="ECO:0000256" key="1">
    <source>
        <dbReference type="SAM" id="MobiDB-lite"/>
    </source>
</evidence>
<organism evidence="4 5">
    <name type="scientific">Cyprinus carpio carpio</name>
    <dbReference type="NCBI Taxonomy" id="630221"/>
    <lineage>
        <taxon>Eukaryota</taxon>
        <taxon>Metazoa</taxon>
        <taxon>Chordata</taxon>
        <taxon>Craniata</taxon>
        <taxon>Vertebrata</taxon>
        <taxon>Euteleostomi</taxon>
        <taxon>Actinopterygii</taxon>
        <taxon>Neopterygii</taxon>
        <taxon>Teleostei</taxon>
        <taxon>Ostariophysi</taxon>
        <taxon>Cypriniformes</taxon>
        <taxon>Cyprinidae</taxon>
        <taxon>Cyprininae</taxon>
        <taxon>Cyprinus</taxon>
    </lineage>
</organism>
<dbReference type="Proteomes" id="UP001108240">
    <property type="component" value="Unplaced"/>
</dbReference>
<feature type="domain" description="VWFA" evidence="3">
    <location>
        <begin position="181"/>
        <end position="359"/>
    </location>
</feature>
<dbReference type="Gene3D" id="3.40.50.410">
    <property type="entry name" value="von Willebrand factor, type A domain"/>
    <property type="match status" value="2"/>
</dbReference>
<evidence type="ECO:0000313" key="4">
    <source>
        <dbReference type="Ensembl" id="ENSCCRP00000172867.1"/>
    </source>
</evidence>
<dbReference type="Ensembl" id="ENSCCRT00000175394.1">
    <property type="protein sequence ID" value="ENSCCRP00000172867.1"/>
    <property type="gene ID" value="ENSCCRG00000040769.2"/>
</dbReference>
<feature type="compositionally biased region" description="Basic and acidic residues" evidence="1">
    <location>
        <begin position="154"/>
        <end position="175"/>
    </location>
</feature>
<dbReference type="PANTHER" id="PTHR24020:SF84">
    <property type="entry name" value="VWFA DOMAIN-CONTAINING PROTEIN"/>
    <property type="match status" value="1"/>
</dbReference>
<dbReference type="PRINTS" id="PR00453">
    <property type="entry name" value="VWFADOMAIN"/>
</dbReference>
<proteinExistence type="predicted"/>
<keyword evidence="2" id="KW-0732">Signal</keyword>
<dbReference type="InterPro" id="IPR002035">
    <property type="entry name" value="VWF_A"/>
</dbReference>
<dbReference type="SUPFAM" id="SSF53300">
    <property type="entry name" value="vWA-like"/>
    <property type="match status" value="2"/>
</dbReference>
<evidence type="ECO:0000256" key="2">
    <source>
        <dbReference type="SAM" id="SignalP"/>
    </source>
</evidence>
<evidence type="ECO:0000259" key="3">
    <source>
        <dbReference type="PROSITE" id="PS50234"/>
    </source>
</evidence>
<sequence>MYRGLLFTIVIYSVTGFNIKKSPVKNFTNGDPLFGQTIIQSTDGVFVPSPKLGKLFRCTLENECVEVNSDDKKPKGLRPVASVSSLTSGEEQHVMMCNQIRVKQSATEDLNGDCKLVDSTGKFIKKFNPVALVNNNNNNNNNNNHYQARWIGQDQRRMRRDAQSHSDTKDKDKDYDDAGTEIAFVLDGSGSITPDNFQRAKDFIYNVMSNVWKTCFNCDFAIVQYGLEIRTELSLLDSKNHARALLKVKEIQQLGKLTMTASAIHHVLTDIFIPEDGSKNNSRKIIIVLSDGKILGDPMKLTDVLNMPQMKGVTRYSIGVGEGILSEPEAIQEMTQIADPEKFFKVSNYAALDDIQSSLEQSLIGAKVNVPLPTRSSRFLSAVTNEIDNEKLNSNNNNNHYRGEGIDEVKQRMRRDTQLDGDTNADEEEEEDDPGTEIAFVLDGSGSITPDDFQRAKDFMHNVMSDVWNTCFDCDFAIVQYGQEIKTELSLLENKDSASALLKVKKIQQLGKLTMTASAIHHVLTDIFIPENGSKNNSRKIIIVLSDGKILGDPMKLTDVLNMPQMKGVTRYSIGVGEGILNDTQAIKEMTQIADPDKFYKVSNYAALNDILSSLQQNLTGIEGKNVFIKHYVEGRFVDSSHAKI</sequence>
<dbReference type="AlphaFoldDB" id="A0A9J8CRW4"/>
<dbReference type="GeneTree" id="ENSGT00940000161532"/>
<feature type="chain" id="PRO_5039922801" evidence="2">
    <location>
        <begin position="17"/>
        <end position="645"/>
    </location>
</feature>
<reference evidence="4" key="2">
    <citation type="submission" date="2025-09" db="UniProtKB">
        <authorList>
            <consortium name="Ensembl"/>
        </authorList>
    </citation>
    <scope>IDENTIFICATION</scope>
</reference>
<accession>A0A9J8CRW4</accession>
<dbReference type="Pfam" id="PF00092">
    <property type="entry name" value="VWA"/>
    <property type="match status" value="2"/>
</dbReference>
<feature type="compositionally biased region" description="Basic and acidic residues" evidence="1">
    <location>
        <begin position="401"/>
        <end position="418"/>
    </location>
</feature>
<feature type="compositionally biased region" description="Acidic residues" evidence="1">
    <location>
        <begin position="423"/>
        <end position="435"/>
    </location>
</feature>
<dbReference type="PANTHER" id="PTHR24020">
    <property type="entry name" value="COLLAGEN ALPHA"/>
    <property type="match status" value="1"/>
</dbReference>
<protein>
    <submittedName>
        <fullName evidence="4">Integrin, alpha E, tandem duplicate 1</fullName>
    </submittedName>
</protein>
<dbReference type="InterPro" id="IPR036465">
    <property type="entry name" value="vWFA_dom_sf"/>
</dbReference>
<feature type="region of interest" description="Disordered" evidence="1">
    <location>
        <begin position="391"/>
        <end position="437"/>
    </location>
</feature>
<feature type="region of interest" description="Disordered" evidence="1">
    <location>
        <begin position="152"/>
        <end position="175"/>
    </location>
</feature>
<dbReference type="InterPro" id="IPR050525">
    <property type="entry name" value="ECM_Assembly_Org"/>
</dbReference>
<dbReference type="SMART" id="SM00327">
    <property type="entry name" value="VWA"/>
    <property type="match status" value="2"/>
</dbReference>
<reference evidence="4" key="1">
    <citation type="submission" date="2025-08" db="UniProtKB">
        <authorList>
            <consortium name="Ensembl"/>
        </authorList>
    </citation>
    <scope>IDENTIFICATION</scope>
</reference>
<name>A0A9J8CRW4_CYPCA</name>
<keyword evidence="5" id="KW-1185">Reference proteome</keyword>
<dbReference type="PROSITE" id="PS50234">
    <property type="entry name" value="VWFA"/>
    <property type="match status" value="2"/>
</dbReference>
<feature type="signal peptide" evidence="2">
    <location>
        <begin position="1"/>
        <end position="16"/>
    </location>
</feature>
<evidence type="ECO:0000313" key="5">
    <source>
        <dbReference type="Proteomes" id="UP001108240"/>
    </source>
</evidence>